<evidence type="ECO:0000313" key="1">
    <source>
        <dbReference type="EMBL" id="SFO21102.1"/>
    </source>
</evidence>
<dbReference type="AlphaFoldDB" id="A0A1I5FBJ1"/>
<dbReference type="EMBL" id="FOWC01000001">
    <property type="protein sequence ID" value="SFO21102.1"/>
    <property type="molecule type" value="Genomic_DNA"/>
</dbReference>
<gene>
    <name evidence="1" type="ORF">SAMN05421854_1011040</name>
</gene>
<proteinExistence type="predicted"/>
<name>A0A1I5FBJ1_9PSEU</name>
<reference evidence="2" key="1">
    <citation type="submission" date="2016-10" db="EMBL/GenBank/DDBJ databases">
        <authorList>
            <person name="Varghese N."/>
            <person name="Submissions S."/>
        </authorList>
    </citation>
    <scope>NUCLEOTIDE SEQUENCE [LARGE SCALE GENOMIC DNA]</scope>
    <source>
        <strain evidence="2">DSM 44637</strain>
    </source>
</reference>
<protein>
    <submittedName>
        <fullName evidence="1">Uncharacterized protein</fullName>
    </submittedName>
</protein>
<accession>A0A1I5FBJ1</accession>
<dbReference type="Proteomes" id="UP000199137">
    <property type="component" value="Unassembled WGS sequence"/>
</dbReference>
<sequence length="102" mass="11147">MVLLGGGGFAIFAIGERRQHPIGLRNVNCHASSEYPATVAVDGFAKDNVQIQLGKRLGTPYWAYYEGSRSAGRGTARREVPHDDAGRGCVFFHRRRSAAVSR</sequence>
<dbReference type="STRING" id="112413.SAMN05421854_1011040"/>
<evidence type="ECO:0000313" key="2">
    <source>
        <dbReference type="Proteomes" id="UP000199137"/>
    </source>
</evidence>
<organism evidence="1 2">
    <name type="scientific">Amycolatopsis rubida</name>
    <dbReference type="NCBI Taxonomy" id="112413"/>
    <lineage>
        <taxon>Bacteria</taxon>
        <taxon>Bacillati</taxon>
        <taxon>Actinomycetota</taxon>
        <taxon>Actinomycetes</taxon>
        <taxon>Pseudonocardiales</taxon>
        <taxon>Pseudonocardiaceae</taxon>
        <taxon>Amycolatopsis</taxon>
    </lineage>
</organism>